<organism evidence="2 3">
    <name type="scientific">Candidatus Wolfebacteria bacterium CG_4_10_14_0_2_um_filter_39_18</name>
    <dbReference type="NCBI Taxonomy" id="1975061"/>
    <lineage>
        <taxon>Bacteria</taxon>
        <taxon>Candidatus Wolfeibacteriota</taxon>
    </lineage>
</organism>
<evidence type="ECO:0000313" key="2">
    <source>
        <dbReference type="EMBL" id="PIZ45336.1"/>
    </source>
</evidence>
<dbReference type="InterPro" id="IPR004013">
    <property type="entry name" value="PHP_dom"/>
</dbReference>
<evidence type="ECO:0000259" key="1">
    <source>
        <dbReference type="SMART" id="SM00481"/>
    </source>
</evidence>
<dbReference type="SMART" id="SM00481">
    <property type="entry name" value="POLIIIAc"/>
    <property type="match status" value="1"/>
</dbReference>
<dbReference type="SUPFAM" id="SSF89550">
    <property type="entry name" value="PHP domain-like"/>
    <property type="match status" value="1"/>
</dbReference>
<comment type="caution">
    <text evidence="2">The sequence shown here is derived from an EMBL/GenBank/DDBJ whole genome shotgun (WGS) entry which is preliminary data.</text>
</comment>
<dbReference type="Pfam" id="PF02811">
    <property type="entry name" value="PHP"/>
    <property type="match status" value="1"/>
</dbReference>
<reference evidence="3" key="1">
    <citation type="submission" date="2017-09" db="EMBL/GenBank/DDBJ databases">
        <title>Depth-based differentiation of microbial function through sediment-hosted aquifers and enrichment of novel symbionts in the deep terrestrial subsurface.</title>
        <authorList>
            <person name="Probst A.J."/>
            <person name="Ladd B."/>
            <person name="Jarett J.K."/>
            <person name="Geller-Mcgrath D.E."/>
            <person name="Sieber C.M.K."/>
            <person name="Emerson J.B."/>
            <person name="Anantharaman K."/>
            <person name="Thomas B.C."/>
            <person name="Malmstrom R."/>
            <person name="Stieglmeier M."/>
            <person name="Klingl A."/>
            <person name="Woyke T."/>
            <person name="Ryan C.M."/>
            <person name="Banfield J.F."/>
        </authorList>
    </citation>
    <scope>NUCLEOTIDE SEQUENCE [LARGE SCALE GENOMIC DNA]</scope>
</reference>
<proteinExistence type="predicted"/>
<dbReference type="InterPro" id="IPR004805">
    <property type="entry name" value="DnaE2/DnaE/PolC"/>
</dbReference>
<dbReference type="PANTHER" id="PTHR32294">
    <property type="entry name" value="DNA POLYMERASE III SUBUNIT ALPHA"/>
    <property type="match status" value="1"/>
</dbReference>
<dbReference type="AlphaFoldDB" id="A0A2M7TGR6"/>
<sequence length="80" mass="9016">MKFIHLHTHSHYSLLDGLAKIDDIIDRAKELGMKAIALTDHGNLYGAIEFYKKAVKAEVKPILGVKHMSLPAHDLKKKIK</sequence>
<dbReference type="GO" id="GO:0008408">
    <property type="term" value="F:3'-5' exonuclease activity"/>
    <property type="evidence" value="ECO:0007669"/>
    <property type="project" value="InterPro"/>
</dbReference>
<protein>
    <recommendedName>
        <fullName evidence="1">Polymerase/histidinol phosphatase N-terminal domain-containing protein</fullName>
    </recommendedName>
</protein>
<dbReference type="Gene3D" id="3.20.20.140">
    <property type="entry name" value="Metal-dependent hydrolases"/>
    <property type="match status" value="1"/>
</dbReference>
<gene>
    <name evidence="2" type="ORF">COY31_00625</name>
</gene>
<dbReference type="InterPro" id="IPR016195">
    <property type="entry name" value="Pol/histidinol_Pase-like"/>
</dbReference>
<name>A0A2M7TGR6_9BACT</name>
<dbReference type="GO" id="GO:0006260">
    <property type="term" value="P:DNA replication"/>
    <property type="evidence" value="ECO:0007669"/>
    <property type="project" value="InterPro"/>
</dbReference>
<feature type="domain" description="Polymerase/histidinol phosphatase N-terminal" evidence="1">
    <location>
        <begin position="4"/>
        <end position="71"/>
    </location>
</feature>
<evidence type="ECO:0000313" key="3">
    <source>
        <dbReference type="Proteomes" id="UP000230553"/>
    </source>
</evidence>
<dbReference type="EMBL" id="PFNM01000010">
    <property type="protein sequence ID" value="PIZ45336.1"/>
    <property type="molecule type" value="Genomic_DNA"/>
</dbReference>
<dbReference type="InterPro" id="IPR003141">
    <property type="entry name" value="Pol/His_phosphatase_N"/>
</dbReference>
<accession>A0A2M7TGR6</accession>
<dbReference type="PANTHER" id="PTHR32294:SF0">
    <property type="entry name" value="DNA POLYMERASE III SUBUNIT ALPHA"/>
    <property type="match status" value="1"/>
</dbReference>
<dbReference type="Proteomes" id="UP000230553">
    <property type="component" value="Unassembled WGS sequence"/>
</dbReference>